<keyword evidence="3" id="KW-1185">Reference proteome</keyword>
<feature type="chain" id="PRO_5015303506" evidence="1">
    <location>
        <begin position="19"/>
        <end position="154"/>
    </location>
</feature>
<reference evidence="3" key="1">
    <citation type="submission" date="2018-03" db="EMBL/GenBank/DDBJ databases">
        <authorList>
            <person name="Rodrigo-Torres L."/>
            <person name="Arahal R. D."/>
            <person name="Lucena T."/>
        </authorList>
    </citation>
    <scope>NUCLEOTIDE SEQUENCE [LARGE SCALE GENOMIC DNA]</scope>
    <source>
        <strain evidence="3">CECT 8504</strain>
    </source>
</reference>
<evidence type="ECO:0000313" key="3">
    <source>
        <dbReference type="Proteomes" id="UP000244912"/>
    </source>
</evidence>
<organism evidence="2 3">
    <name type="scientific">Palleronia abyssalis</name>
    <dbReference type="NCBI Taxonomy" id="1501240"/>
    <lineage>
        <taxon>Bacteria</taxon>
        <taxon>Pseudomonadati</taxon>
        <taxon>Pseudomonadota</taxon>
        <taxon>Alphaproteobacteria</taxon>
        <taxon>Rhodobacterales</taxon>
        <taxon>Roseobacteraceae</taxon>
        <taxon>Palleronia</taxon>
    </lineage>
</organism>
<dbReference type="RefSeq" id="WP_108892960.1">
    <property type="nucleotide sequence ID" value="NZ_ONZF01000002.1"/>
</dbReference>
<feature type="signal peptide" evidence="1">
    <location>
        <begin position="1"/>
        <end position="18"/>
    </location>
</feature>
<accession>A0A2R8BSI0</accession>
<dbReference type="Proteomes" id="UP000244912">
    <property type="component" value="Unassembled WGS sequence"/>
</dbReference>
<proteinExistence type="predicted"/>
<dbReference type="AlphaFoldDB" id="A0A2R8BSI0"/>
<dbReference type="PROSITE" id="PS51257">
    <property type="entry name" value="PROKAR_LIPOPROTEIN"/>
    <property type="match status" value="1"/>
</dbReference>
<sequence length="154" mass="16460">MFRTALLLSLVCAQPAFALSCLAPSVAQSTREAVQSDERYRIVLGTFTYDEVSLPADGTQGRQTSIPAVFEGDALTLEGFDDPTKDQVVLQVECITNVCGSITPGVPTLAFLRQDGDDVVLDVNACPQWVFTDPSSQQIATVVECITGEGCPVE</sequence>
<name>A0A2R8BSI0_9RHOB</name>
<dbReference type="EMBL" id="ONZF01000002">
    <property type="protein sequence ID" value="SPJ23091.1"/>
    <property type="molecule type" value="Genomic_DNA"/>
</dbReference>
<gene>
    <name evidence="2" type="ORF">PAA8504_00896</name>
</gene>
<keyword evidence="1" id="KW-0732">Signal</keyword>
<dbReference type="OrthoDB" id="8451541at2"/>
<evidence type="ECO:0000313" key="2">
    <source>
        <dbReference type="EMBL" id="SPJ23091.1"/>
    </source>
</evidence>
<protein>
    <submittedName>
        <fullName evidence="2">Uncharacterized protein</fullName>
    </submittedName>
</protein>
<evidence type="ECO:0000256" key="1">
    <source>
        <dbReference type="SAM" id="SignalP"/>
    </source>
</evidence>